<dbReference type="InterPro" id="IPR011990">
    <property type="entry name" value="TPR-like_helical_dom_sf"/>
</dbReference>
<dbReference type="EMBL" id="JADIKM010000001">
    <property type="protein sequence ID" value="MFK2902833.1"/>
    <property type="molecule type" value="Genomic_DNA"/>
</dbReference>
<dbReference type="Proteomes" id="UP001620460">
    <property type="component" value="Unassembled WGS sequence"/>
</dbReference>
<evidence type="ECO:0000313" key="1">
    <source>
        <dbReference type="EMBL" id="MFK2902833.1"/>
    </source>
</evidence>
<dbReference type="SUPFAM" id="SSF81901">
    <property type="entry name" value="HCP-like"/>
    <property type="match status" value="1"/>
</dbReference>
<accession>A0ABW8JNZ1</accession>
<gene>
    <name evidence="1" type="ORF">ISP17_02565</name>
</gene>
<dbReference type="RefSeq" id="WP_404629953.1">
    <property type="nucleotide sequence ID" value="NZ_JADIKM010000001.1"/>
</dbReference>
<reference evidence="1 2" key="1">
    <citation type="submission" date="2020-10" db="EMBL/GenBank/DDBJ databases">
        <title>Phylogeny of dyella-like bacteria.</title>
        <authorList>
            <person name="Fu J."/>
        </authorList>
    </citation>
    <scope>NUCLEOTIDE SEQUENCE [LARGE SCALE GENOMIC DNA]</scope>
    <source>
        <strain evidence="1 2">Gsoil3046</strain>
    </source>
</reference>
<evidence type="ECO:0008006" key="3">
    <source>
        <dbReference type="Google" id="ProtNLM"/>
    </source>
</evidence>
<dbReference type="Gene3D" id="1.25.40.10">
    <property type="entry name" value="Tetratricopeptide repeat domain"/>
    <property type="match status" value="1"/>
</dbReference>
<keyword evidence="2" id="KW-1185">Reference proteome</keyword>
<proteinExistence type="predicted"/>
<name>A0ABW8JNZ1_9GAMM</name>
<protein>
    <recommendedName>
        <fullName evidence="3">Sel1 repeat family protein</fullName>
    </recommendedName>
</protein>
<organism evidence="1 2">
    <name type="scientific">Dyella ginsengisoli</name>
    <dbReference type="NCBI Taxonomy" id="363848"/>
    <lineage>
        <taxon>Bacteria</taxon>
        <taxon>Pseudomonadati</taxon>
        <taxon>Pseudomonadota</taxon>
        <taxon>Gammaproteobacteria</taxon>
        <taxon>Lysobacterales</taxon>
        <taxon>Rhodanobacteraceae</taxon>
        <taxon>Dyella</taxon>
    </lineage>
</organism>
<sequence>MVTLEGETQGKGYWMMASRICVFALAVSAAWLVSNAAAASAADPGRSPADSRMPLAEVARTNCPQGLERYVPGEYYYCVGVRDLAGRKFARAREMLDDAARWGNKRAQFLLGIGYFKGDSGQPNRPLGLAYLQLASERDTPFYLAVYRSAESQASVQEQAQARHLLEAMMPVYGDATAARRAERHYRHARSDLTGQEGFDEKVCIDGITGGKVPPLHPLKDKTITVLCPTAQPVDQVLVKLDRYADHLLEGWVGRVTVGDVQPVTAPGK</sequence>
<comment type="caution">
    <text evidence="1">The sequence shown here is derived from an EMBL/GenBank/DDBJ whole genome shotgun (WGS) entry which is preliminary data.</text>
</comment>
<evidence type="ECO:0000313" key="2">
    <source>
        <dbReference type="Proteomes" id="UP001620460"/>
    </source>
</evidence>